<evidence type="ECO:0000313" key="2">
    <source>
        <dbReference type="Proteomes" id="UP000196803"/>
    </source>
</evidence>
<dbReference type="Pfam" id="PF07722">
    <property type="entry name" value="Peptidase_C26"/>
    <property type="match status" value="1"/>
</dbReference>
<dbReference type="SUPFAM" id="SSF52317">
    <property type="entry name" value="Class I glutamine amidotransferase-like"/>
    <property type="match status" value="1"/>
</dbReference>
<keyword evidence="1" id="KW-0315">Glutamine amidotransferase</keyword>
<dbReference type="PANTHER" id="PTHR43235:SF1">
    <property type="entry name" value="GLUTAMINE AMIDOTRANSFERASE PB2B2.05-RELATED"/>
    <property type="match status" value="1"/>
</dbReference>
<proteinExistence type="predicted"/>
<protein>
    <submittedName>
        <fullName evidence="1">Glutamine amidotransferase</fullName>
    </submittedName>
</protein>
<dbReference type="InterPro" id="IPR011697">
    <property type="entry name" value="Peptidase_C26"/>
</dbReference>
<accession>A0ABY1SB02</accession>
<comment type="caution">
    <text evidence="1">The sequence shown here is derived from an EMBL/GenBank/DDBJ whole genome shotgun (WGS) entry which is preliminary data.</text>
</comment>
<dbReference type="Gene3D" id="3.40.50.880">
    <property type="match status" value="1"/>
</dbReference>
<dbReference type="InterPro" id="IPR029062">
    <property type="entry name" value="Class_I_gatase-like"/>
</dbReference>
<dbReference type="PROSITE" id="PS51273">
    <property type="entry name" value="GATASE_TYPE_1"/>
    <property type="match status" value="1"/>
</dbReference>
<dbReference type="GeneID" id="31771925"/>
<dbReference type="Proteomes" id="UP000196803">
    <property type="component" value="Unassembled WGS sequence"/>
</dbReference>
<dbReference type="InterPro" id="IPR044668">
    <property type="entry name" value="PuuD-like"/>
</dbReference>
<dbReference type="CDD" id="cd01745">
    <property type="entry name" value="GATase1_2"/>
    <property type="match status" value="1"/>
</dbReference>
<organism evidence="1 2">
    <name type="scientific">Caldicellulosiruptor bescii</name>
    <name type="common">Anaerocellum thermophilum</name>
    <dbReference type="NCBI Taxonomy" id="31899"/>
    <lineage>
        <taxon>Bacteria</taxon>
        <taxon>Bacillati</taxon>
        <taxon>Bacillota</taxon>
        <taxon>Bacillota incertae sedis</taxon>
        <taxon>Caldicellulosiruptorales</taxon>
        <taxon>Caldicellulosiruptoraceae</taxon>
        <taxon>Caldicellulosiruptor</taxon>
    </lineage>
</organism>
<evidence type="ECO:0000313" key="1">
    <source>
        <dbReference type="EMBL" id="SMR95292.1"/>
    </source>
</evidence>
<dbReference type="EMBL" id="FXXC01000001">
    <property type="protein sequence ID" value="SMR95292.1"/>
    <property type="molecule type" value="Genomic_DNA"/>
</dbReference>
<sequence>MEIEELKVNKVSPMKVLIFGGFDTENRKLYVMNEYIEILLMLNAKPIIFPISVLSTDLLREYIQMCEYVLFCGGEDVHPKFYGREPQVGIRKINLLRDRIELEAMKISYEMSRRVLAICRGVQVMNVAFGGTLIQDIERKSSMSHYQNLDGIYGYHTVEVVGGLFACIFGGRKILVNSFHHQAIEEVAPGFEIEAVSMDGIVEAISKKDRNFFVGVQWHPELMAKDDLFQKRLFEKFLGG</sequence>
<reference evidence="1 2" key="1">
    <citation type="submission" date="2017-05" db="EMBL/GenBank/DDBJ databases">
        <authorList>
            <person name="Varghese N."/>
            <person name="Submissions S."/>
        </authorList>
    </citation>
    <scope>NUCLEOTIDE SEQUENCE [LARGE SCALE GENOMIC DNA]</scope>
    <source>
        <strain evidence="1 2">MACB1020</strain>
    </source>
</reference>
<keyword evidence="2" id="KW-1185">Reference proteome</keyword>
<dbReference type="PANTHER" id="PTHR43235">
    <property type="entry name" value="GLUTAMINE AMIDOTRANSFERASE PB2B2.05-RELATED"/>
    <property type="match status" value="1"/>
</dbReference>
<gene>
    <name evidence="1" type="ORF">SAMN05216240_2541</name>
</gene>
<name>A0ABY1SB02_CALBS</name>
<dbReference type="RefSeq" id="WP_013430979.1">
    <property type="nucleotide sequence ID" value="NZ_FUZJ01000001.1"/>
</dbReference>